<dbReference type="Pfam" id="PF20597">
    <property type="entry name" value="pAdhesive_15"/>
    <property type="match status" value="1"/>
</dbReference>
<dbReference type="InterPro" id="IPR026588">
    <property type="entry name" value="Choice_anch_A"/>
</dbReference>
<keyword evidence="1" id="KW-0812">Transmembrane</keyword>
<dbReference type="RefSeq" id="WP_157426259.1">
    <property type="nucleotide sequence ID" value="NZ_BAAANK010000005.1"/>
</dbReference>
<dbReference type="EMBL" id="BAAANK010000005">
    <property type="protein sequence ID" value="GAA1834927.1"/>
    <property type="molecule type" value="Genomic_DNA"/>
</dbReference>
<gene>
    <name evidence="5" type="ORF">GCM10009750_19120</name>
</gene>
<keyword evidence="6" id="KW-1185">Reference proteome</keyword>
<protein>
    <recommendedName>
        <fullName evidence="7">Choice-of-anchor A family protein</fullName>
    </recommendedName>
</protein>
<feature type="domain" description="DUF5979" evidence="3">
    <location>
        <begin position="738"/>
        <end position="840"/>
    </location>
</feature>
<evidence type="ECO:0000313" key="5">
    <source>
        <dbReference type="EMBL" id="GAA1834927.1"/>
    </source>
</evidence>
<dbReference type="PROSITE" id="PS51318">
    <property type="entry name" value="TAT"/>
    <property type="match status" value="1"/>
</dbReference>
<feature type="domain" description="DUF5979" evidence="3">
    <location>
        <begin position="513"/>
        <end position="604"/>
    </location>
</feature>
<evidence type="ECO:0000313" key="6">
    <source>
        <dbReference type="Proteomes" id="UP001501746"/>
    </source>
</evidence>
<dbReference type="InterPro" id="IPR006311">
    <property type="entry name" value="TAT_signal"/>
</dbReference>
<dbReference type="Pfam" id="PF19407">
    <property type="entry name" value="DUF5979"/>
    <property type="match status" value="4"/>
</dbReference>
<evidence type="ECO:0008006" key="7">
    <source>
        <dbReference type="Google" id="ProtNLM"/>
    </source>
</evidence>
<feature type="chain" id="PRO_5046923090" description="Choice-of-anchor A family protein" evidence="2">
    <location>
        <begin position="34"/>
        <end position="996"/>
    </location>
</feature>
<evidence type="ECO:0000259" key="3">
    <source>
        <dbReference type="Pfam" id="PF19407"/>
    </source>
</evidence>
<evidence type="ECO:0000259" key="4">
    <source>
        <dbReference type="Pfam" id="PF20597"/>
    </source>
</evidence>
<keyword evidence="1" id="KW-0472">Membrane</keyword>
<feature type="signal peptide" evidence="2">
    <location>
        <begin position="1"/>
        <end position="33"/>
    </location>
</feature>
<keyword evidence="2" id="KW-0732">Signal</keyword>
<evidence type="ECO:0000256" key="2">
    <source>
        <dbReference type="SAM" id="SignalP"/>
    </source>
</evidence>
<accession>A0ABN2MQ72</accession>
<proteinExistence type="predicted"/>
<comment type="caution">
    <text evidence="5">The sequence shown here is derived from an EMBL/GenBank/DDBJ whole genome shotgun (WGS) entry which is preliminary data.</text>
</comment>
<name>A0ABN2MQ72_9MICO</name>
<sequence>MRHGSLRRFVAALGVLAVAGGSALGVAASSATAEPVSSVTLPAVAPAALPAGLIGVNPFTLAGGFTVYAKDDAVLGNTEFEGSIAVGDQLRVTQTAGYQFAHVIAGTGSYVLPTIDSDPTRVLAGSYDPDPATNSGRVEITNAGATQPSQFGDLKIVDRTTPFVTFTRASWLRYALEQGTDTPPLIDARDQVHPADSVPPTSADGDGSIYTYATGEDTASIVASYVEANAQADEGEIDQCLIDVVDPDNLIGYPVEIAEDAGDRVVLGTLSPDQPNVVQYADIEGARLLQFSDGTPGPANPLVIHVEPGTTSILPPSIDPEGTYSPYVIWDLSQVSGSVTIATDGRGDGSIYAPNADLSITAQPWDGQIIANSVDITGGEVHSYLFAGALPCAAPVDAGNFSVAKALSGVEAGGLAPGTVFEVGYLALEPDGTISTGILALDPDGTPVSPEADFPFGTSIAVFEIQPDDALLPPELAWSDVSWDGETVFTIDSTHPTVSLVVTDTAAPIPAGFSVTKTLAGSGATAVPSGEEFTLEYEVDGGAPNELVVTPGETAVVDDLAAGDVVTITEVGLPEVDGIAWGTPTWTIDGEPLTPDASGAVEFTLVGGETIALDLVNQAEAVGWISVSKTVIGDGIGALPDDLEFPLVYTLDGGPEETVVVPADEVITFDELPAGTVVTVREGELPEIPGVEWGTPGWTIDGVPQTPDAEGDITFVVQPGATVALSLVNTANGIGSLSFVKTVSGAASDLVPPDTTYPIEYRVSEGPIQTADVVAGEVFEASDFPTGVDVSVREAALPEVPGVQWGEPQWSIDGTPVAPDDDGWVSFMSATGTTVALSLENIAQLAPGGFTVTKSVAGDGASAVPPETTFTIGYRVDDQPEQMLELRAGEAATVSDLPPGAVVTFAEPVIPEVPGVTWGEPVWQVDGVEVSEPSVTIGAGRVVSVALVNTADSAAGVSVLPSAGADTGLPLTAAVILALLGAGVLVVASRRRTARP</sequence>
<feature type="domain" description="Choice-of-anchor A" evidence="4">
    <location>
        <begin position="58"/>
        <end position="382"/>
    </location>
</feature>
<feature type="domain" description="DUF5979" evidence="3">
    <location>
        <begin position="850"/>
        <end position="951"/>
    </location>
</feature>
<organism evidence="5 6">
    <name type="scientific">Agromyces salentinus</name>
    <dbReference type="NCBI Taxonomy" id="269421"/>
    <lineage>
        <taxon>Bacteria</taxon>
        <taxon>Bacillati</taxon>
        <taxon>Actinomycetota</taxon>
        <taxon>Actinomycetes</taxon>
        <taxon>Micrococcales</taxon>
        <taxon>Microbacteriaceae</taxon>
        <taxon>Agromyces</taxon>
    </lineage>
</organism>
<dbReference type="NCBIfam" id="TIGR04215">
    <property type="entry name" value="choice_anch_A"/>
    <property type="match status" value="1"/>
</dbReference>
<feature type="transmembrane region" description="Helical" evidence="1">
    <location>
        <begin position="968"/>
        <end position="988"/>
    </location>
</feature>
<dbReference type="InterPro" id="IPR046022">
    <property type="entry name" value="DUF5979"/>
</dbReference>
<dbReference type="Proteomes" id="UP001501746">
    <property type="component" value="Unassembled WGS sequence"/>
</dbReference>
<feature type="domain" description="DUF5979" evidence="3">
    <location>
        <begin position="625"/>
        <end position="730"/>
    </location>
</feature>
<reference evidence="5 6" key="1">
    <citation type="journal article" date="2019" name="Int. J. Syst. Evol. Microbiol.">
        <title>The Global Catalogue of Microorganisms (GCM) 10K type strain sequencing project: providing services to taxonomists for standard genome sequencing and annotation.</title>
        <authorList>
            <consortium name="The Broad Institute Genomics Platform"/>
            <consortium name="The Broad Institute Genome Sequencing Center for Infectious Disease"/>
            <person name="Wu L."/>
            <person name="Ma J."/>
        </authorList>
    </citation>
    <scope>NUCLEOTIDE SEQUENCE [LARGE SCALE GENOMIC DNA]</scope>
    <source>
        <strain evidence="5 6">JCM 14323</strain>
    </source>
</reference>
<evidence type="ECO:0000256" key="1">
    <source>
        <dbReference type="SAM" id="Phobius"/>
    </source>
</evidence>
<keyword evidence="1" id="KW-1133">Transmembrane helix</keyword>